<sequence>MTTNHFWQRTPCHNSELLELLMGPTWQETKINILMKLGTCVQYVSQGWYTLVVMEMLVRDNIQFCYHGMPHMVCVDLETSHLHQVHKNCYTGGLGMGSLSLMNLIPMLKLTPL</sequence>
<accession>A0A7S1HWJ7</accession>
<dbReference type="AlphaFoldDB" id="A0A7S1HWJ7"/>
<gene>
    <name evidence="1" type="ORF">EGYM00392_LOCUS4509</name>
</gene>
<reference evidence="1" key="1">
    <citation type="submission" date="2021-01" db="EMBL/GenBank/DDBJ databases">
        <authorList>
            <person name="Corre E."/>
            <person name="Pelletier E."/>
            <person name="Niang G."/>
            <person name="Scheremetjew M."/>
            <person name="Finn R."/>
            <person name="Kale V."/>
            <person name="Holt S."/>
            <person name="Cochrane G."/>
            <person name="Meng A."/>
            <person name="Brown T."/>
            <person name="Cohen L."/>
        </authorList>
    </citation>
    <scope>NUCLEOTIDE SEQUENCE</scope>
    <source>
        <strain evidence="1">NIES-381</strain>
    </source>
</reference>
<proteinExistence type="predicted"/>
<dbReference type="EMBL" id="HBGA01011863">
    <property type="protein sequence ID" value="CAD8993459.1"/>
    <property type="molecule type" value="Transcribed_RNA"/>
</dbReference>
<evidence type="ECO:0000313" key="1">
    <source>
        <dbReference type="EMBL" id="CAD8993459.1"/>
    </source>
</evidence>
<name>A0A7S1HWJ7_9EUGL</name>
<protein>
    <submittedName>
        <fullName evidence="1">Uncharacterized protein</fullName>
    </submittedName>
</protein>
<organism evidence="1">
    <name type="scientific">Eutreptiella gymnastica</name>
    <dbReference type="NCBI Taxonomy" id="73025"/>
    <lineage>
        <taxon>Eukaryota</taxon>
        <taxon>Discoba</taxon>
        <taxon>Euglenozoa</taxon>
        <taxon>Euglenida</taxon>
        <taxon>Spirocuta</taxon>
        <taxon>Euglenophyceae</taxon>
        <taxon>Eutreptiales</taxon>
        <taxon>Eutreptiaceae</taxon>
        <taxon>Eutreptiella</taxon>
    </lineage>
</organism>